<evidence type="ECO:0000313" key="1">
    <source>
        <dbReference type="EMBL" id="GAU90978.1"/>
    </source>
</evidence>
<keyword evidence="2" id="KW-1185">Reference proteome</keyword>
<proteinExistence type="predicted"/>
<sequence>MQRRNIQSFPAPGQPMTSSIYRPPTANLDLLSGYAADFLTSLNKEQLTAFLRVYFLSRMVGASMLDQRSSLALQRSGVTVDPADLRAIDTARTIPSIFWLHNSSIREQNKLYLFFCSLASANGRIREHRFGSCSKQLCCSNAHSLDERKTGFGSRVSEYGRYAGNPQRYKVRVEAHRLIIRLTASASYISSRTSV</sequence>
<accession>A0A1D1UXV1</accession>
<name>A0A1D1UXV1_RAMVA</name>
<gene>
    <name evidence="1" type="primary">RvY_03320</name>
    <name evidence="1" type="synonym">RvY_03320.2</name>
    <name evidence="1" type="ORF">RvY_03320-2</name>
</gene>
<dbReference type="AlphaFoldDB" id="A0A1D1UXV1"/>
<reference evidence="1 2" key="1">
    <citation type="journal article" date="2016" name="Nat. Commun.">
        <title>Extremotolerant tardigrade genome and improved radiotolerance of human cultured cells by tardigrade-unique protein.</title>
        <authorList>
            <person name="Hashimoto T."/>
            <person name="Horikawa D.D."/>
            <person name="Saito Y."/>
            <person name="Kuwahara H."/>
            <person name="Kozuka-Hata H."/>
            <person name="Shin-I T."/>
            <person name="Minakuchi Y."/>
            <person name="Ohishi K."/>
            <person name="Motoyama A."/>
            <person name="Aizu T."/>
            <person name="Enomoto A."/>
            <person name="Kondo K."/>
            <person name="Tanaka S."/>
            <person name="Hara Y."/>
            <person name="Koshikawa S."/>
            <person name="Sagara H."/>
            <person name="Miura T."/>
            <person name="Yokobori S."/>
            <person name="Miyagawa K."/>
            <person name="Suzuki Y."/>
            <person name="Kubo T."/>
            <person name="Oyama M."/>
            <person name="Kohara Y."/>
            <person name="Fujiyama A."/>
            <person name="Arakawa K."/>
            <person name="Katayama T."/>
            <person name="Toyoda A."/>
            <person name="Kunieda T."/>
        </authorList>
    </citation>
    <scope>NUCLEOTIDE SEQUENCE [LARGE SCALE GENOMIC DNA]</scope>
    <source>
        <strain evidence="1 2">YOKOZUNA-1</strain>
    </source>
</reference>
<protein>
    <submittedName>
        <fullName evidence="1">Uncharacterized protein</fullName>
    </submittedName>
</protein>
<organism evidence="1 2">
    <name type="scientific">Ramazzottius varieornatus</name>
    <name type="common">Water bear</name>
    <name type="synonym">Tardigrade</name>
    <dbReference type="NCBI Taxonomy" id="947166"/>
    <lineage>
        <taxon>Eukaryota</taxon>
        <taxon>Metazoa</taxon>
        <taxon>Ecdysozoa</taxon>
        <taxon>Tardigrada</taxon>
        <taxon>Eutardigrada</taxon>
        <taxon>Parachela</taxon>
        <taxon>Hypsibioidea</taxon>
        <taxon>Ramazzottiidae</taxon>
        <taxon>Ramazzottius</taxon>
    </lineage>
</organism>
<dbReference type="EMBL" id="BDGG01000001">
    <property type="protein sequence ID" value="GAU90978.1"/>
    <property type="molecule type" value="Genomic_DNA"/>
</dbReference>
<comment type="caution">
    <text evidence="1">The sequence shown here is derived from an EMBL/GenBank/DDBJ whole genome shotgun (WGS) entry which is preliminary data.</text>
</comment>
<dbReference type="Proteomes" id="UP000186922">
    <property type="component" value="Unassembled WGS sequence"/>
</dbReference>
<dbReference type="OrthoDB" id="10068481at2759"/>
<evidence type="ECO:0000313" key="2">
    <source>
        <dbReference type="Proteomes" id="UP000186922"/>
    </source>
</evidence>